<name>A0ACB8TX04_9APHY</name>
<keyword evidence="2" id="KW-1185">Reference proteome</keyword>
<evidence type="ECO:0000313" key="2">
    <source>
        <dbReference type="Proteomes" id="UP001055072"/>
    </source>
</evidence>
<proteinExistence type="predicted"/>
<dbReference type="Proteomes" id="UP001055072">
    <property type="component" value="Unassembled WGS sequence"/>
</dbReference>
<comment type="caution">
    <text evidence="1">The sequence shown here is derived from an EMBL/GenBank/DDBJ whole genome shotgun (WGS) entry which is preliminary data.</text>
</comment>
<evidence type="ECO:0000313" key="1">
    <source>
        <dbReference type="EMBL" id="KAI0086520.1"/>
    </source>
</evidence>
<organism evidence="1 2">
    <name type="scientific">Irpex rosettiformis</name>
    <dbReference type="NCBI Taxonomy" id="378272"/>
    <lineage>
        <taxon>Eukaryota</taxon>
        <taxon>Fungi</taxon>
        <taxon>Dikarya</taxon>
        <taxon>Basidiomycota</taxon>
        <taxon>Agaricomycotina</taxon>
        <taxon>Agaricomycetes</taxon>
        <taxon>Polyporales</taxon>
        <taxon>Irpicaceae</taxon>
        <taxon>Irpex</taxon>
    </lineage>
</organism>
<reference evidence="1" key="1">
    <citation type="journal article" date="2021" name="Environ. Microbiol.">
        <title>Gene family expansions and transcriptome signatures uncover fungal adaptations to wood decay.</title>
        <authorList>
            <person name="Hage H."/>
            <person name="Miyauchi S."/>
            <person name="Viragh M."/>
            <person name="Drula E."/>
            <person name="Min B."/>
            <person name="Chaduli D."/>
            <person name="Navarro D."/>
            <person name="Favel A."/>
            <person name="Norest M."/>
            <person name="Lesage-Meessen L."/>
            <person name="Balint B."/>
            <person name="Merenyi Z."/>
            <person name="de Eugenio L."/>
            <person name="Morin E."/>
            <person name="Martinez A.T."/>
            <person name="Baldrian P."/>
            <person name="Stursova M."/>
            <person name="Martinez M.J."/>
            <person name="Novotny C."/>
            <person name="Magnuson J.K."/>
            <person name="Spatafora J.W."/>
            <person name="Maurice S."/>
            <person name="Pangilinan J."/>
            <person name="Andreopoulos W."/>
            <person name="LaButti K."/>
            <person name="Hundley H."/>
            <person name="Na H."/>
            <person name="Kuo A."/>
            <person name="Barry K."/>
            <person name="Lipzen A."/>
            <person name="Henrissat B."/>
            <person name="Riley R."/>
            <person name="Ahrendt S."/>
            <person name="Nagy L.G."/>
            <person name="Grigoriev I.V."/>
            <person name="Martin F."/>
            <person name="Rosso M.N."/>
        </authorList>
    </citation>
    <scope>NUCLEOTIDE SEQUENCE</scope>
    <source>
        <strain evidence="1">CBS 384.51</strain>
    </source>
</reference>
<protein>
    <submittedName>
        <fullName evidence="1">Uncharacterized protein</fullName>
    </submittedName>
</protein>
<gene>
    <name evidence="1" type="ORF">BDY19DRAFT_1093207</name>
</gene>
<accession>A0ACB8TX04</accession>
<dbReference type="EMBL" id="MU274923">
    <property type="protein sequence ID" value="KAI0086520.1"/>
    <property type="molecule type" value="Genomic_DNA"/>
</dbReference>
<sequence length="883" mass="101325">MDRLCDEVVQLIINELDDPTHLSLASKRFYTFTQDPYVRAWYFISRYGKIQALYWALGRGRLMNGKVINTLLSSGAHLSRYFVQCAMHHYYRTAQVPFIKTPWVRSMDLAVFTHFQAVSVQHFGNIPLGKGDDDGSLVDAVIKESRFPVEQRQIKWETVKEVLEKYKFIPFCHKDAMMANYPLVLAIEPRLLPYARANGFTMDHKYRNFVFRKMFEKPAISFEGRADEIVRNVKELSRLDHRMFLSRTVAAEICMEAKTNDQAYNALKRLDKEGFLRFELANVVETLIKTFANTRSVMSPSTFNVLKELFHDFPSNDPLVRHVLLLQVFVCETAASPMLPTIITMNSEPPAAWRAFVDKCQQRVESIGLPPIERRDLLDVLRSKFAPERFQGILMYGRLILGMSTKAMDELIREAAYTCLEVGCKGKMLRKIIELFPPVEDSLRRRVMEVYRLSVEDLPPWEDEDACVLYEAPLCQDFLIPRATMIERIQELTSTRAVASASESNEVQEQEESVAMQVDTQGATRSERAIESASDDDDDDDDDDLGHIGQDSLSTMIRKDESAPTRRSRRFYEFAMYTDGQGKLQYPADHQLVGKWIRTHYGVRSGVTAVFMLHSVINGNPVIIQPYLGYGETWNQENRVPITLKHFKLLARLGRAPPHLLFDEIEYGAEFYFSEEDYLAPDELNGTVIKHPKPKKRTSRIKIKMVPEYSVKSEASPTPTVAEDFAETSLSAVSSSSSRRPRRSAASTINYVVPDSDDEAIADDGDEVMHEVKVIAKKRKVESNLQKWIKHLTVLLKDEQRKYKERKKFVHASAAPGTKIRVPKNDFYKTLAAALTRLRKADKEKRQQLYGTDIPDEDYSSGDEDEYQERTSRPSKRRKVEAA</sequence>